<reference evidence="5" key="2">
    <citation type="submission" date="2020-10" db="UniProtKB">
        <authorList>
            <consortium name="WormBaseParasite"/>
        </authorList>
    </citation>
    <scope>IDENTIFICATION</scope>
</reference>
<sequence>MTFAINFYLCVIILLGFAFLAFSQDTKVQTGVPYKQIGDDVEIIGLGSFKITTKHRKLSIAIRRLSGLNKWYWFCIGPIEGSHAGCPVGHQRLHFEGNGQHFTIISEFNLDTGVFVNHKYRFELYKVVGDVIWIHANKDLDGMSVKLLSSTIYEDPPEKKAMSPLTITLIVLGCGVVLIILVVVGIVLWSHYRARKMAAAAVPSRRSRRSQKSHRIKTVSPVPSSRRQRSSNRAVVSPVGVVVTPTSPVPSSESERVPR</sequence>
<feature type="region of interest" description="Disordered" evidence="1">
    <location>
        <begin position="203"/>
        <end position="259"/>
    </location>
</feature>
<keyword evidence="2" id="KW-0812">Transmembrane</keyword>
<evidence type="ECO:0000313" key="5">
    <source>
        <dbReference type="WBParaSite" id="Pan_g22659.t1"/>
    </source>
</evidence>
<accession>A0A7E4ZWZ2</accession>
<organism evidence="4 5">
    <name type="scientific">Panagrellus redivivus</name>
    <name type="common">Microworm</name>
    <dbReference type="NCBI Taxonomy" id="6233"/>
    <lineage>
        <taxon>Eukaryota</taxon>
        <taxon>Metazoa</taxon>
        <taxon>Ecdysozoa</taxon>
        <taxon>Nematoda</taxon>
        <taxon>Chromadorea</taxon>
        <taxon>Rhabditida</taxon>
        <taxon>Tylenchina</taxon>
        <taxon>Panagrolaimomorpha</taxon>
        <taxon>Panagrolaimoidea</taxon>
        <taxon>Panagrolaimidae</taxon>
        <taxon>Panagrellus</taxon>
    </lineage>
</organism>
<dbReference type="Proteomes" id="UP000492821">
    <property type="component" value="Unassembled WGS sequence"/>
</dbReference>
<dbReference type="WBParaSite" id="Pan_g22659.t1">
    <property type="protein sequence ID" value="Pan_g22659.t1"/>
    <property type="gene ID" value="Pan_g22659"/>
</dbReference>
<feature type="compositionally biased region" description="Low complexity" evidence="1">
    <location>
        <begin position="219"/>
        <end position="252"/>
    </location>
</feature>
<feature type="chain" id="PRO_5028933709" evidence="3">
    <location>
        <begin position="24"/>
        <end position="259"/>
    </location>
</feature>
<keyword evidence="2" id="KW-0472">Membrane</keyword>
<name>A0A7E4ZWZ2_PANRE</name>
<evidence type="ECO:0000256" key="1">
    <source>
        <dbReference type="SAM" id="MobiDB-lite"/>
    </source>
</evidence>
<evidence type="ECO:0000256" key="3">
    <source>
        <dbReference type="SAM" id="SignalP"/>
    </source>
</evidence>
<keyword evidence="4" id="KW-1185">Reference proteome</keyword>
<feature type="transmembrane region" description="Helical" evidence="2">
    <location>
        <begin position="165"/>
        <end position="189"/>
    </location>
</feature>
<evidence type="ECO:0000256" key="2">
    <source>
        <dbReference type="SAM" id="Phobius"/>
    </source>
</evidence>
<feature type="compositionally biased region" description="Basic residues" evidence="1">
    <location>
        <begin position="205"/>
        <end position="217"/>
    </location>
</feature>
<feature type="signal peptide" evidence="3">
    <location>
        <begin position="1"/>
        <end position="23"/>
    </location>
</feature>
<dbReference type="AlphaFoldDB" id="A0A7E4ZWZ2"/>
<evidence type="ECO:0000313" key="4">
    <source>
        <dbReference type="Proteomes" id="UP000492821"/>
    </source>
</evidence>
<protein>
    <submittedName>
        <fullName evidence="5">IG domain-containing protein</fullName>
    </submittedName>
</protein>
<keyword evidence="2" id="KW-1133">Transmembrane helix</keyword>
<keyword evidence="3" id="KW-0732">Signal</keyword>
<reference evidence="4" key="1">
    <citation type="journal article" date="2013" name="Genetics">
        <title>The draft genome and transcriptome of Panagrellus redivivus are shaped by the harsh demands of a free-living lifestyle.</title>
        <authorList>
            <person name="Srinivasan J."/>
            <person name="Dillman A.R."/>
            <person name="Macchietto M.G."/>
            <person name="Heikkinen L."/>
            <person name="Lakso M."/>
            <person name="Fracchia K.M."/>
            <person name="Antoshechkin I."/>
            <person name="Mortazavi A."/>
            <person name="Wong G."/>
            <person name="Sternberg P.W."/>
        </authorList>
    </citation>
    <scope>NUCLEOTIDE SEQUENCE [LARGE SCALE GENOMIC DNA]</scope>
    <source>
        <strain evidence="4">MT8872</strain>
    </source>
</reference>
<proteinExistence type="predicted"/>